<dbReference type="SMART" id="SM00367">
    <property type="entry name" value="LRR_CC"/>
    <property type="match status" value="8"/>
</dbReference>
<dbReference type="GO" id="GO:0031146">
    <property type="term" value="P:SCF-dependent proteasomal ubiquitin-dependent protein catabolic process"/>
    <property type="evidence" value="ECO:0007669"/>
    <property type="project" value="TreeGrafter"/>
</dbReference>
<gene>
    <name evidence="3" type="ORF">O6P43_023798</name>
</gene>
<evidence type="ECO:0000313" key="4">
    <source>
        <dbReference type="Proteomes" id="UP001163823"/>
    </source>
</evidence>
<name>A0AAD7LG75_QUISA</name>
<reference evidence="3" key="1">
    <citation type="journal article" date="2023" name="Science">
        <title>Elucidation of the pathway for biosynthesis of saponin adjuvants from the soapbark tree.</title>
        <authorList>
            <person name="Reed J."/>
            <person name="Orme A."/>
            <person name="El-Demerdash A."/>
            <person name="Owen C."/>
            <person name="Martin L.B.B."/>
            <person name="Misra R.C."/>
            <person name="Kikuchi S."/>
            <person name="Rejzek M."/>
            <person name="Martin A.C."/>
            <person name="Harkess A."/>
            <person name="Leebens-Mack J."/>
            <person name="Louveau T."/>
            <person name="Stephenson M.J."/>
            <person name="Osbourn A."/>
        </authorList>
    </citation>
    <scope>NUCLEOTIDE SEQUENCE</scope>
    <source>
        <strain evidence="3">S10</strain>
    </source>
</reference>
<dbReference type="InterPro" id="IPR006553">
    <property type="entry name" value="Leu-rich_rpt_Cys-con_subtyp"/>
</dbReference>
<protein>
    <submittedName>
        <fullName evidence="3">Transport inhibitor response 1-like protein</fullName>
    </submittedName>
</protein>
<dbReference type="PANTHER" id="PTHR16134">
    <property type="entry name" value="F-BOX/TPR REPEAT PROTEIN POF3"/>
    <property type="match status" value="1"/>
</dbReference>
<dbReference type="Gene3D" id="3.80.10.10">
    <property type="entry name" value="Ribonuclease Inhibitor"/>
    <property type="match status" value="1"/>
</dbReference>
<evidence type="ECO:0000259" key="2">
    <source>
        <dbReference type="SMART" id="SM00256"/>
    </source>
</evidence>
<dbReference type="PANTHER" id="PTHR16134:SF45">
    <property type="entry name" value="PROTEIN AUXIN SIGNALING F-BOX 3"/>
    <property type="match status" value="1"/>
</dbReference>
<dbReference type="Gene3D" id="1.20.1280.50">
    <property type="match status" value="1"/>
</dbReference>
<accession>A0AAD7LG75</accession>
<evidence type="ECO:0000256" key="1">
    <source>
        <dbReference type="ARBA" id="ARBA00023294"/>
    </source>
</evidence>
<evidence type="ECO:0000313" key="3">
    <source>
        <dbReference type="EMBL" id="KAJ7957498.1"/>
    </source>
</evidence>
<dbReference type="CDD" id="cd22159">
    <property type="entry name" value="F-box_AtTIR1-like"/>
    <property type="match status" value="1"/>
</dbReference>
<sequence length="578" mass="65410">MKVAAMAIYFPDEVLEQIFDSITSKRDRNSVSQVCKGWYKVERFSRRRVSISNCYSLTPDRLIARFPNLRALLLKGKPRFTEFNRLHLDWGGFVNPWIEALAKTCPLLQDLCLKRMIVSDQSLKLISLSFPNFKFLTLIGCHGFSTIGLTFIAANCRFLEVLDLQENELQHYLRDWLSCFPESCTSLVCLNFACFKGQVNLLSLERLVARCPNLRTLRLNKLVRFNSLQRILARAPQLVDLGIGSFVQNLHSESFINMCNTVFNCKSLRALSGILEVAPQCLPALYQICFNLNFLNLSHTPELQCTQFSSLVCRCPNLQRLWVLDSIEDTGLQIVASTCKKLQELKVFPSELIGTGYSPVTEEGLVAISMACPNLHSLVYYCHQMTNAALITVAKHCPNLTCFRLCILHSKKPDHITLEPLDEGFGAVVQSCKSLRRLSLSGLLTDQVFLYVGMYAEQLETLSVAFAGESPKAMDYVLNGCRNLRKLEIRNCPFGDAILQANASKFETLKFLWMSSCEITLGGCKALVKKVPFLNVEIIDEMERMIENPGDSFKVDRMYVSRARDGSRKDAPGYIWTL</sequence>
<dbReference type="InterPro" id="IPR001810">
    <property type="entry name" value="F-box_dom"/>
</dbReference>
<dbReference type="InterPro" id="IPR041101">
    <property type="entry name" value="Transp_inhibit"/>
</dbReference>
<dbReference type="GO" id="GO:0009734">
    <property type="term" value="P:auxin-activated signaling pathway"/>
    <property type="evidence" value="ECO:0007669"/>
    <property type="project" value="UniProtKB-KW"/>
</dbReference>
<keyword evidence="1" id="KW-0927">Auxin signaling pathway</keyword>
<dbReference type="AlphaFoldDB" id="A0AAD7LG75"/>
<dbReference type="GO" id="GO:0019005">
    <property type="term" value="C:SCF ubiquitin ligase complex"/>
    <property type="evidence" value="ECO:0007669"/>
    <property type="project" value="TreeGrafter"/>
</dbReference>
<proteinExistence type="predicted"/>
<feature type="domain" description="F-box" evidence="2">
    <location>
        <begin position="10"/>
        <end position="51"/>
    </location>
</feature>
<dbReference type="SUPFAM" id="SSF81383">
    <property type="entry name" value="F-box domain"/>
    <property type="match status" value="1"/>
</dbReference>
<organism evidence="3 4">
    <name type="scientific">Quillaja saponaria</name>
    <name type="common">Soap bark tree</name>
    <dbReference type="NCBI Taxonomy" id="32244"/>
    <lineage>
        <taxon>Eukaryota</taxon>
        <taxon>Viridiplantae</taxon>
        <taxon>Streptophyta</taxon>
        <taxon>Embryophyta</taxon>
        <taxon>Tracheophyta</taxon>
        <taxon>Spermatophyta</taxon>
        <taxon>Magnoliopsida</taxon>
        <taxon>eudicotyledons</taxon>
        <taxon>Gunneridae</taxon>
        <taxon>Pentapetalae</taxon>
        <taxon>rosids</taxon>
        <taxon>fabids</taxon>
        <taxon>Fabales</taxon>
        <taxon>Quillajaceae</taxon>
        <taxon>Quillaja</taxon>
    </lineage>
</organism>
<dbReference type="EMBL" id="JARAOO010000009">
    <property type="protein sequence ID" value="KAJ7957498.1"/>
    <property type="molecule type" value="Genomic_DNA"/>
</dbReference>
<dbReference type="FunFam" id="1.20.1280.50:FF:000006">
    <property type="entry name" value="Transport inhibitor response 1"/>
    <property type="match status" value="1"/>
</dbReference>
<dbReference type="KEGG" id="qsa:O6P43_023798"/>
<keyword evidence="4" id="KW-1185">Reference proteome</keyword>
<comment type="caution">
    <text evidence="3">The sequence shown here is derived from an EMBL/GenBank/DDBJ whole genome shotgun (WGS) entry which is preliminary data.</text>
</comment>
<dbReference type="Proteomes" id="UP001163823">
    <property type="component" value="Chromosome 9"/>
</dbReference>
<dbReference type="SMART" id="SM00256">
    <property type="entry name" value="FBOX"/>
    <property type="match status" value="1"/>
</dbReference>
<dbReference type="SUPFAM" id="SSF52047">
    <property type="entry name" value="RNI-like"/>
    <property type="match status" value="2"/>
</dbReference>
<dbReference type="InterPro" id="IPR032675">
    <property type="entry name" value="LRR_dom_sf"/>
</dbReference>
<dbReference type="Pfam" id="PF18511">
    <property type="entry name" value="F-box_5"/>
    <property type="match status" value="1"/>
</dbReference>
<dbReference type="InterPro" id="IPR041567">
    <property type="entry name" value="COI1_F-box"/>
</dbReference>
<dbReference type="Pfam" id="PF18791">
    <property type="entry name" value="Transp_inhibit"/>
    <property type="match status" value="1"/>
</dbReference>
<dbReference type="InterPro" id="IPR036047">
    <property type="entry name" value="F-box-like_dom_sf"/>
</dbReference>